<keyword evidence="2" id="KW-0804">Transcription</keyword>
<protein>
    <submittedName>
        <fullName evidence="4">Mineralocorticoid receptor</fullName>
    </submittedName>
</protein>
<dbReference type="InterPro" id="IPR035500">
    <property type="entry name" value="NHR-like_dom_sf"/>
</dbReference>
<name>A0ABV0P5V2_9TELE</name>
<evidence type="ECO:0000256" key="1">
    <source>
        <dbReference type="ARBA" id="ARBA00023015"/>
    </source>
</evidence>
<keyword evidence="5" id="KW-1185">Reference proteome</keyword>
<evidence type="ECO:0000256" key="3">
    <source>
        <dbReference type="ARBA" id="ARBA00023170"/>
    </source>
</evidence>
<accession>A0ABV0P5V2</accession>
<evidence type="ECO:0000313" key="4">
    <source>
        <dbReference type="EMBL" id="MEQ2178830.1"/>
    </source>
</evidence>
<proteinExistence type="predicted"/>
<evidence type="ECO:0000256" key="2">
    <source>
        <dbReference type="ARBA" id="ARBA00023163"/>
    </source>
</evidence>
<reference evidence="4 5" key="1">
    <citation type="submission" date="2021-06" db="EMBL/GenBank/DDBJ databases">
        <authorList>
            <person name="Palmer J.M."/>
        </authorList>
    </citation>
    <scope>NUCLEOTIDE SEQUENCE [LARGE SCALE GENOMIC DNA]</scope>
    <source>
        <strain evidence="4 5">GA_2019</strain>
        <tissue evidence="4">Muscle</tissue>
    </source>
</reference>
<dbReference type="Gene3D" id="1.10.565.10">
    <property type="entry name" value="Retinoid X Receptor"/>
    <property type="match status" value="1"/>
</dbReference>
<sequence>LVGNLLDFCFYTFRESQALKVEFPEMLVEIISDQIPMVESGLTHTIYFHKK</sequence>
<dbReference type="Proteomes" id="UP001476798">
    <property type="component" value="Unassembled WGS sequence"/>
</dbReference>
<keyword evidence="1" id="KW-0805">Transcription regulation</keyword>
<feature type="non-terminal residue" evidence="4">
    <location>
        <position position="1"/>
    </location>
</feature>
<gene>
    <name evidence="4" type="primary">NR3C2_2</name>
    <name evidence="4" type="ORF">GOODEAATRI_018301</name>
</gene>
<comment type="caution">
    <text evidence="4">The sequence shown here is derived from an EMBL/GenBank/DDBJ whole genome shotgun (WGS) entry which is preliminary data.</text>
</comment>
<dbReference type="EMBL" id="JAHRIO010061517">
    <property type="protein sequence ID" value="MEQ2178830.1"/>
    <property type="molecule type" value="Genomic_DNA"/>
</dbReference>
<keyword evidence="3 4" id="KW-0675">Receptor</keyword>
<organism evidence="4 5">
    <name type="scientific">Goodea atripinnis</name>
    <dbReference type="NCBI Taxonomy" id="208336"/>
    <lineage>
        <taxon>Eukaryota</taxon>
        <taxon>Metazoa</taxon>
        <taxon>Chordata</taxon>
        <taxon>Craniata</taxon>
        <taxon>Vertebrata</taxon>
        <taxon>Euteleostomi</taxon>
        <taxon>Actinopterygii</taxon>
        <taxon>Neopterygii</taxon>
        <taxon>Teleostei</taxon>
        <taxon>Neoteleostei</taxon>
        <taxon>Acanthomorphata</taxon>
        <taxon>Ovalentaria</taxon>
        <taxon>Atherinomorphae</taxon>
        <taxon>Cyprinodontiformes</taxon>
        <taxon>Goodeidae</taxon>
        <taxon>Goodea</taxon>
    </lineage>
</organism>
<evidence type="ECO:0000313" key="5">
    <source>
        <dbReference type="Proteomes" id="UP001476798"/>
    </source>
</evidence>